<evidence type="ECO:0000256" key="7">
    <source>
        <dbReference type="ARBA" id="ARBA00025189"/>
    </source>
</evidence>
<dbReference type="PANTHER" id="PTHR42682:SF3">
    <property type="entry name" value="FORMATE HYDROGENLYASE SUBUNIT 3-RELATED"/>
    <property type="match status" value="1"/>
</dbReference>
<evidence type="ECO:0000256" key="4">
    <source>
        <dbReference type="ARBA" id="ARBA00022989"/>
    </source>
</evidence>
<feature type="transmembrane region" description="Helical" evidence="10">
    <location>
        <begin position="195"/>
        <end position="216"/>
    </location>
</feature>
<feature type="transmembrane region" description="Helical" evidence="10">
    <location>
        <begin position="152"/>
        <end position="175"/>
    </location>
</feature>
<accession>A0A1S8YM61</accession>
<dbReference type="Proteomes" id="UP000190667">
    <property type="component" value="Unassembled WGS sequence"/>
</dbReference>
<evidence type="ECO:0000256" key="10">
    <source>
        <dbReference type="SAM" id="Phobius"/>
    </source>
</evidence>
<dbReference type="EMBL" id="MRUL01000005">
    <property type="protein sequence ID" value="OON40104.1"/>
    <property type="molecule type" value="Genomic_DNA"/>
</dbReference>
<keyword evidence="6 10" id="KW-0472">Membrane</keyword>
<sequence>MNITILISGALLLLIFSGLLAGVLTNCKTLSGLVAGFGGALGCLALLLVSVFSLTGNAPLAVPFLGHWLLRLSPLNAFWLLVIGLPGLFISLFNLDWLRQRQTRAEGLLINLLLAAAALAVMAENLITLVLMAEVMALCALFLTGSRESGKLWFVLGRLGSLLLALMCILLWRTYGTLDMFSLRLLMAHLPMSDSVRLLGLVGFGLLAGIIPLHGWAPQAHAGASAPAAALFSAVVMKVGLYGILILSLLDTDVPLWWPLTLMLLGMLTAFIGGLYALMEHNIHRLLAYHTLENIGIILLGLGAGLMGFALHSPLLIALGMVGGLFHLFNHGLFKTTLFLGAGTLWLRTGLLDIEKLGGIGKRMPLISLAMLTGLMAMAALPPLNGFAGEWVIYQSFFHLSQQPQLFARLLGPLLATGLAITGALAVMCMAKVYGVTFLGAPRSAAAQQALPAPPLASAVVVTLALCCIACGVAAPWLLPRFAPLPLMPPVINHTAVFQPVMALMLISAMLLPCICLRLFKGARLPARRKGSAWACGYQHEASMVITAHGFAQPVKAAFAPLINLRRQLNPARWLSCWQAEPLPGLFRRLAAIELAVLLVVLITRSL</sequence>
<feature type="domain" description="NADH:quinone oxidoreductase/Mrp antiporter transmembrane" evidence="11">
    <location>
        <begin position="123"/>
        <end position="403"/>
    </location>
</feature>
<evidence type="ECO:0000313" key="12">
    <source>
        <dbReference type="EMBL" id="OON40104.1"/>
    </source>
</evidence>
<organism evidence="12 13">
    <name type="scientific">Izhakiella australiensis</name>
    <dbReference type="NCBI Taxonomy" id="1926881"/>
    <lineage>
        <taxon>Bacteria</taxon>
        <taxon>Pseudomonadati</taxon>
        <taxon>Pseudomonadota</taxon>
        <taxon>Gammaproteobacteria</taxon>
        <taxon>Enterobacterales</taxon>
        <taxon>Erwiniaceae</taxon>
        <taxon>Izhakiella</taxon>
    </lineage>
</organism>
<dbReference type="InterPro" id="IPR052175">
    <property type="entry name" value="ComplexI-like_HydComp"/>
</dbReference>
<comment type="subunit">
    <text evidence="8">Composed of 13 different subunits. Subunits NuoA, H, J, K, L, M, N constitute the membrane sector of the complex.</text>
</comment>
<dbReference type="RefSeq" id="WP_078002434.1">
    <property type="nucleotide sequence ID" value="NZ_MRUL01000005.1"/>
</dbReference>
<dbReference type="OrthoDB" id="9768329at2"/>
<keyword evidence="13" id="KW-1185">Reference proteome</keyword>
<dbReference type="InterPro" id="IPR003918">
    <property type="entry name" value="NADH_UbQ_OxRdtase"/>
</dbReference>
<keyword evidence="2" id="KW-1003">Cell membrane</keyword>
<dbReference type="GO" id="GO:0008137">
    <property type="term" value="F:NADH dehydrogenase (ubiquinone) activity"/>
    <property type="evidence" value="ECO:0007669"/>
    <property type="project" value="InterPro"/>
</dbReference>
<keyword evidence="12" id="KW-0456">Lyase</keyword>
<feature type="transmembrane region" description="Helical" evidence="10">
    <location>
        <begin position="366"/>
        <end position="394"/>
    </location>
</feature>
<keyword evidence="5" id="KW-0560">Oxidoreductase</keyword>
<dbReference type="STRING" id="1926881.BTJ39_09405"/>
<dbReference type="NCBIfam" id="NF005958">
    <property type="entry name" value="PRK08042.1"/>
    <property type="match status" value="1"/>
</dbReference>
<evidence type="ECO:0000256" key="1">
    <source>
        <dbReference type="ARBA" id="ARBA00004651"/>
    </source>
</evidence>
<evidence type="ECO:0000256" key="3">
    <source>
        <dbReference type="ARBA" id="ARBA00022692"/>
    </source>
</evidence>
<feature type="transmembrane region" description="Helical" evidence="10">
    <location>
        <begin position="256"/>
        <end position="278"/>
    </location>
</feature>
<comment type="function">
    <text evidence="7">NDH-1 shuttles electrons from NADH, via FMN and iron-sulfur (Fe-S) centers, to quinones in the respiratory chain. Couples the redox reaction to proton translocation (for every two electrons transferred, four hydrogen ions are translocated across the cytoplasmic membrane), and thus conserves the redox energy in a proton gradient.</text>
</comment>
<dbReference type="PRINTS" id="PR01437">
    <property type="entry name" value="NUOXDRDTASE4"/>
</dbReference>
<evidence type="ECO:0000313" key="13">
    <source>
        <dbReference type="Proteomes" id="UP000190667"/>
    </source>
</evidence>
<feature type="transmembrane region" description="Helical" evidence="10">
    <location>
        <begin position="299"/>
        <end position="326"/>
    </location>
</feature>
<dbReference type="GO" id="GO:0042773">
    <property type="term" value="P:ATP synthesis coupled electron transport"/>
    <property type="evidence" value="ECO:0007669"/>
    <property type="project" value="InterPro"/>
</dbReference>
<keyword evidence="4 10" id="KW-1133">Transmembrane helix</keyword>
<feature type="transmembrane region" description="Helical" evidence="10">
    <location>
        <begin position="32"/>
        <end position="55"/>
    </location>
</feature>
<evidence type="ECO:0000256" key="5">
    <source>
        <dbReference type="ARBA" id="ARBA00023002"/>
    </source>
</evidence>
<evidence type="ECO:0000256" key="8">
    <source>
        <dbReference type="ARBA" id="ARBA00025811"/>
    </source>
</evidence>
<feature type="transmembrane region" description="Helical" evidence="10">
    <location>
        <begin position="75"/>
        <end position="95"/>
    </location>
</feature>
<dbReference type="InterPro" id="IPR001750">
    <property type="entry name" value="ND/Mrp_TM"/>
</dbReference>
<dbReference type="GO" id="GO:0016491">
    <property type="term" value="F:oxidoreductase activity"/>
    <property type="evidence" value="ECO:0007669"/>
    <property type="project" value="UniProtKB-KW"/>
</dbReference>
<feature type="transmembrane region" description="Helical" evidence="10">
    <location>
        <begin position="497"/>
        <end position="520"/>
    </location>
</feature>
<feature type="transmembrane region" description="Helical" evidence="10">
    <location>
        <begin position="107"/>
        <end position="123"/>
    </location>
</feature>
<dbReference type="Pfam" id="PF00361">
    <property type="entry name" value="Proton_antipo_M"/>
    <property type="match status" value="1"/>
</dbReference>
<evidence type="ECO:0000256" key="2">
    <source>
        <dbReference type="ARBA" id="ARBA00022475"/>
    </source>
</evidence>
<comment type="caution">
    <text evidence="12">The sequence shown here is derived from an EMBL/GenBank/DDBJ whole genome shotgun (WGS) entry which is preliminary data.</text>
</comment>
<comment type="subcellular location">
    <subcellularLocation>
        <location evidence="1">Cell membrane</location>
        <topology evidence="1">Multi-pass membrane protein</topology>
    </subcellularLocation>
    <subcellularLocation>
        <location evidence="9">Membrane</location>
        <topology evidence="9">Multi-pass membrane protein</topology>
    </subcellularLocation>
</comment>
<proteinExistence type="predicted"/>
<evidence type="ECO:0000256" key="6">
    <source>
        <dbReference type="ARBA" id="ARBA00023136"/>
    </source>
</evidence>
<name>A0A1S8YM61_9GAMM</name>
<gene>
    <name evidence="12" type="ORF">BTJ39_09405</name>
</gene>
<feature type="transmembrane region" description="Helical" evidence="10">
    <location>
        <begin position="6"/>
        <end position="25"/>
    </location>
</feature>
<dbReference type="GO" id="GO:0005886">
    <property type="term" value="C:plasma membrane"/>
    <property type="evidence" value="ECO:0007669"/>
    <property type="project" value="UniProtKB-SubCell"/>
</dbReference>
<reference evidence="12 13" key="1">
    <citation type="submission" date="2016-12" db="EMBL/GenBank/DDBJ databases">
        <title>Izhakiella australiana sp. nov. of genus Izhakiella isolated from Australian desert.</title>
        <authorList>
            <person name="Ji M."/>
        </authorList>
    </citation>
    <scope>NUCLEOTIDE SEQUENCE [LARGE SCALE GENOMIC DNA]</scope>
    <source>
        <strain evidence="12 13">D4N98</strain>
    </source>
</reference>
<evidence type="ECO:0000259" key="11">
    <source>
        <dbReference type="Pfam" id="PF00361"/>
    </source>
</evidence>
<keyword evidence="3 9" id="KW-0812">Transmembrane</keyword>
<protein>
    <submittedName>
        <fullName evidence="12">Formate hydrogenlyase subunit 3</fullName>
    </submittedName>
</protein>
<evidence type="ECO:0000256" key="9">
    <source>
        <dbReference type="RuleBase" id="RU000320"/>
    </source>
</evidence>
<dbReference type="PANTHER" id="PTHR42682">
    <property type="entry name" value="HYDROGENASE-4 COMPONENT F"/>
    <property type="match status" value="1"/>
</dbReference>
<dbReference type="AlphaFoldDB" id="A0A1S8YM61"/>
<dbReference type="GO" id="GO:0016829">
    <property type="term" value="F:lyase activity"/>
    <property type="evidence" value="ECO:0007669"/>
    <property type="project" value="UniProtKB-KW"/>
</dbReference>
<feature type="transmembrane region" description="Helical" evidence="10">
    <location>
        <begin position="456"/>
        <end position="477"/>
    </location>
</feature>
<feature type="transmembrane region" description="Helical" evidence="10">
    <location>
        <begin position="414"/>
        <end position="435"/>
    </location>
</feature>
<feature type="transmembrane region" description="Helical" evidence="10">
    <location>
        <begin position="228"/>
        <end position="250"/>
    </location>
</feature>